<comment type="caution">
    <text evidence="2">The sequence shown here is derived from an EMBL/GenBank/DDBJ whole genome shotgun (WGS) entry which is preliminary data.</text>
</comment>
<evidence type="ECO:0000313" key="2">
    <source>
        <dbReference type="EMBL" id="MPV38534.1"/>
    </source>
</evidence>
<name>A0A6N7ETP1_9MICO</name>
<evidence type="ECO:0000259" key="1">
    <source>
        <dbReference type="Pfam" id="PF09861"/>
    </source>
</evidence>
<dbReference type="Pfam" id="PF09861">
    <property type="entry name" value="Lar_N"/>
    <property type="match status" value="1"/>
</dbReference>
<dbReference type="PANTHER" id="PTHR33171:SF17">
    <property type="entry name" value="LARA-LIKE N-TERMINAL DOMAIN-CONTAINING PROTEIN"/>
    <property type="match status" value="1"/>
</dbReference>
<dbReference type="GO" id="GO:0050043">
    <property type="term" value="F:lactate racemase activity"/>
    <property type="evidence" value="ECO:0007669"/>
    <property type="project" value="InterPro"/>
</dbReference>
<organism evidence="2 3">
    <name type="scientific">Georgenia subflava</name>
    <dbReference type="NCBI Taxonomy" id="1622177"/>
    <lineage>
        <taxon>Bacteria</taxon>
        <taxon>Bacillati</taxon>
        <taxon>Actinomycetota</taxon>
        <taxon>Actinomycetes</taxon>
        <taxon>Micrococcales</taxon>
        <taxon>Bogoriellaceae</taxon>
        <taxon>Georgenia</taxon>
    </lineage>
</organism>
<dbReference type="RefSeq" id="WP_152194873.1">
    <property type="nucleotide sequence ID" value="NZ_VUKD01000002.1"/>
</dbReference>
<keyword evidence="3" id="KW-1185">Reference proteome</keyword>
<dbReference type="Gene3D" id="3.40.50.11440">
    <property type="match status" value="1"/>
</dbReference>
<dbReference type="AlphaFoldDB" id="A0A6N7ETP1"/>
<accession>A0A6N7ETP1</accession>
<dbReference type="EMBL" id="WHPC01000087">
    <property type="protein sequence ID" value="MPV38534.1"/>
    <property type="molecule type" value="Genomic_DNA"/>
</dbReference>
<proteinExistence type="predicted"/>
<dbReference type="InterPro" id="IPR018657">
    <property type="entry name" value="LarA-like_N"/>
</dbReference>
<dbReference type="OrthoDB" id="9770545at2"/>
<reference evidence="2 3" key="1">
    <citation type="submission" date="2019-10" db="EMBL/GenBank/DDBJ databases">
        <title>Georgenia wutianyii sp. nov. and Georgenia yuyongxinii sp. nov. isolated from plateau pika (Ochotona curzoniae) in the Qinghai-Tibet plateau of China.</title>
        <authorList>
            <person name="Tian Z."/>
        </authorList>
    </citation>
    <scope>NUCLEOTIDE SEQUENCE [LARGE SCALE GENOMIC DNA]</scope>
    <source>
        <strain evidence="2 3">JCM 19765</strain>
    </source>
</reference>
<dbReference type="Gene3D" id="3.90.226.30">
    <property type="match status" value="1"/>
</dbReference>
<evidence type="ECO:0000313" key="3">
    <source>
        <dbReference type="Proteomes" id="UP000437709"/>
    </source>
</evidence>
<gene>
    <name evidence="2" type="ORF">GB881_16065</name>
</gene>
<dbReference type="Proteomes" id="UP000437709">
    <property type="component" value="Unassembled WGS sequence"/>
</dbReference>
<sequence length="438" mass="49303">MTWFQREARFISRPEIEEMVQRTLDEAKERLGIAELKRVLLLPPDITRAHSGSGWITERFYQLLDDAGAEVHVIPTLGQHVPHTPEDNRWMFGSIPEERIHAHDWKGGVTNVGTVPAEYVKEMTGGAVDWEMPVDLNTMTVTEQWDLIVHVGHVVPHEVLGFANHNKNYFIGLGGKRLIGSSHMASAVYGIENNLGNLVTPVRACFNYAEDHFLADLPDVYFQVVMDYDDDAKLAHTGVYVGDDLETYLAAARASGEQNFTTFDEPVKKIVAVMQEDEFRATWVANKAVYRTRMAMADGGELLVIAPGVERFGEQPEVDALIRKYGYISKDEVLELYKTEADMQDIPHGTAHLVHGSSEGRFTITYAPGKLSKEEIESVGYQYMDLQDALRRYDPAVMKDGWNTMDDGEEVFYISTPSAGLWSTKEKLAQRANHELHG</sequence>
<dbReference type="PANTHER" id="PTHR33171">
    <property type="entry name" value="LAR_N DOMAIN-CONTAINING PROTEIN"/>
    <property type="match status" value="1"/>
</dbReference>
<feature type="domain" description="LarA-like N-terminal" evidence="1">
    <location>
        <begin position="15"/>
        <end position="186"/>
    </location>
</feature>
<dbReference type="InterPro" id="IPR048068">
    <property type="entry name" value="LarA-like"/>
</dbReference>
<protein>
    <submittedName>
        <fullName evidence="2">DUF2088 domain-containing protein</fullName>
    </submittedName>
</protein>
<dbReference type="InterPro" id="IPR043166">
    <property type="entry name" value="LarA-like_C"/>
</dbReference>